<keyword evidence="4" id="KW-1185">Reference proteome</keyword>
<comment type="subunit">
    <text evidence="2">Monomer. Binds 30S ribosomal subunits, but not 50S ribosomal subunits or 70S ribosomes.</text>
</comment>
<comment type="function">
    <text evidence="2">One of several proteins that assist in the late maturation steps of the functional core of the 30S ribosomal subunit. Associates with free 30S ribosomal subunits (but not with 30S subunits that are part of 70S ribosomes or polysomes). Required for efficient processing of 16S rRNA. May interact with the 5'-terminal helix region of 16S rRNA.</text>
</comment>
<dbReference type="PANTHER" id="PTHR33515:SF1">
    <property type="entry name" value="RIBOSOME-BINDING FACTOR A, CHLOROPLASTIC-RELATED"/>
    <property type="match status" value="1"/>
</dbReference>
<gene>
    <name evidence="2 3" type="primary">rbfA</name>
    <name evidence="3" type="ORF">JZ786_12335</name>
</gene>
<evidence type="ECO:0000313" key="3">
    <source>
        <dbReference type="EMBL" id="QSO45381.1"/>
    </source>
</evidence>
<dbReference type="NCBIfam" id="TIGR00082">
    <property type="entry name" value="rbfA"/>
    <property type="match status" value="1"/>
</dbReference>
<dbReference type="HAMAP" id="MF_00003">
    <property type="entry name" value="RbfA"/>
    <property type="match status" value="1"/>
</dbReference>
<reference evidence="3 4" key="1">
    <citation type="submission" date="2021-02" db="EMBL/GenBank/DDBJ databases">
        <title>Alicyclobacillus curvatus sp. nov. and Alicyclobacillus mengziensis sp. nov., two acidophilic bacteria isolated from acid mine drainage.</title>
        <authorList>
            <person name="Huang Y."/>
        </authorList>
    </citation>
    <scope>NUCLEOTIDE SEQUENCE [LARGE SCALE GENOMIC DNA]</scope>
    <source>
        <strain evidence="3 4">S30H14</strain>
    </source>
</reference>
<dbReference type="Pfam" id="PF02033">
    <property type="entry name" value="RBFA"/>
    <property type="match status" value="1"/>
</dbReference>
<keyword evidence="2" id="KW-0963">Cytoplasm</keyword>
<proteinExistence type="inferred from homology"/>
<comment type="subcellular location">
    <subcellularLocation>
        <location evidence="2">Cytoplasm</location>
    </subcellularLocation>
</comment>
<dbReference type="KEGG" id="afx:JZ786_12335"/>
<evidence type="ECO:0000313" key="4">
    <source>
        <dbReference type="Proteomes" id="UP000663505"/>
    </source>
</evidence>
<evidence type="ECO:0000256" key="2">
    <source>
        <dbReference type="HAMAP-Rule" id="MF_00003"/>
    </source>
</evidence>
<keyword evidence="1 2" id="KW-0690">Ribosome biogenesis</keyword>
<dbReference type="InterPro" id="IPR023799">
    <property type="entry name" value="RbfA_dom_sf"/>
</dbReference>
<dbReference type="PROSITE" id="PS01319">
    <property type="entry name" value="RBFA"/>
    <property type="match status" value="1"/>
</dbReference>
<dbReference type="InterPro" id="IPR020053">
    <property type="entry name" value="Ribosome-bd_factorA_CS"/>
</dbReference>
<name>A0A9X7VUF0_9BACL</name>
<accession>A0A9X7VUF0</accession>
<comment type="similarity">
    <text evidence="2">Belongs to the RbfA family.</text>
</comment>
<dbReference type="EMBL" id="CP071182">
    <property type="protein sequence ID" value="QSO45381.1"/>
    <property type="molecule type" value="Genomic_DNA"/>
</dbReference>
<dbReference type="InterPro" id="IPR000238">
    <property type="entry name" value="RbfA"/>
</dbReference>
<dbReference type="InterPro" id="IPR015946">
    <property type="entry name" value="KH_dom-like_a/b"/>
</dbReference>
<dbReference type="PANTHER" id="PTHR33515">
    <property type="entry name" value="RIBOSOME-BINDING FACTOR A, CHLOROPLASTIC-RELATED"/>
    <property type="match status" value="1"/>
</dbReference>
<dbReference type="Gene3D" id="3.30.300.20">
    <property type="match status" value="1"/>
</dbReference>
<dbReference type="RefSeq" id="WP_206654752.1">
    <property type="nucleotide sequence ID" value="NZ_CP071182.1"/>
</dbReference>
<organism evidence="3 4">
    <name type="scientific">Alicyclobacillus mengziensis</name>
    <dbReference type="NCBI Taxonomy" id="2931921"/>
    <lineage>
        <taxon>Bacteria</taxon>
        <taxon>Bacillati</taxon>
        <taxon>Bacillota</taxon>
        <taxon>Bacilli</taxon>
        <taxon>Bacillales</taxon>
        <taxon>Alicyclobacillaceae</taxon>
        <taxon>Alicyclobacillus</taxon>
    </lineage>
</organism>
<dbReference type="GO" id="GO:0030490">
    <property type="term" value="P:maturation of SSU-rRNA"/>
    <property type="evidence" value="ECO:0007669"/>
    <property type="project" value="UniProtKB-UniRule"/>
</dbReference>
<dbReference type="AlphaFoldDB" id="A0A9X7VUF0"/>
<dbReference type="Proteomes" id="UP000663505">
    <property type="component" value="Chromosome"/>
</dbReference>
<evidence type="ECO:0000256" key="1">
    <source>
        <dbReference type="ARBA" id="ARBA00022517"/>
    </source>
</evidence>
<dbReference type="GO" id="GO:0005829">
    <property type="term" value="C:cytosol"/>
    <property type="evidence" value="ECO:0007669"/>
    <property type="project" value="TreeGrafter"/>
</dbReference>
<sequence>MAAIRHQRVAEQMKKELADIIRSDIKDHRIGFITVTRVEVSNDLQHAKVFVSVFGDKEQKQLTLGVLQKAGGFIRGEASRRLRMRVTPEMVFVLDESGEYSAHIESVLRNIRESSEHEDRETED</sequence>
<dbReference type="SUPFAM" id="SSF89919">
    <property type="entry name" value="Ribosome-binding factor A, RbfA"/>
    <property type="match status" value="1"/>
</dbReference>
<dbReference type="GO" id="GO:0043024">
    <property type="term" value="F:ribosomal small subunit binding"/>
    <property type="evidence" value="ECO:0007669"/>
    <property type="project" value="TreeGrafter"/>
</dbReference>
<protein>
    <recommendedName>
        <fullName evidence="2">Ribosome-binding factor A</fullName>
    </recommendedName>
</protein>